<dbReference type="InterPro" id="IPR058240">
    <property type="entry name" value="rSAM_sf"/>
</dbReference>
<evidence type="ECO:0000256" key="4">
    <source>
        <dbReference type="ARBA" id="ARBA00023014"/>
    </source>
</evidence>
<dbReference type="SUPFAM" id="SSF102114">
    <property type="entry name" value="Radical SAM enzymes"/>
    <property type="match status" value="1"/>
</dbReference>
<dbReference type="NCBIfam" id="TIGR04267">
    <property type="entry name" value="mod_HExxH"/>
    <property type="match status" value="1"/>
</dbReference>
<dbReference type="SFLD" id="SFLDG01067">
    <property type="entry name" value="SPASM/twitch_domain_containing"/>
    <property type="match status" value="1"/>
</dbReference>
<keyword evidence="1" id="KW-0949">S-adenosyl-L-methionine</keyword>
<keyword evidence="7" id="KW-1185">Reference proteome</keyword>
<dbReference type="CDD" id="cd01335">
    <property type="entry name" value="Radical_SAM"/>
    <property type="match status" value="1"/>
</dbReference>
<dbReference type="SFLD" id="SFLDS00029">
    <property type="entry name" value="Radical_SAM"/>
    <property type="match status" value="1"/>
</dbReference>
<dbReference type="RefSeq" id="WP_329497280.1">
    <property type="nucleotide sequence ID" value="NZ_CP108460.1"/>
</dbReference>
<evidence type="ECO:0000259" key="5">
    <source>
        <dbReference type="PROSITE" id="PS51918"/>
    </source>
</evidence>
<evidence type="ECO:0000313" key="6">
    <source>
        <dbReference type="EMBL" id="WUS57304.1"/>
    </source>
</evidence>
<accession>A0ABZ1W980</accession>
<gene>
    <name evidence="6" type="ORF">OG469_18385</name>
</gene>
<feature type="domain" description="Radical SAM core" evidence="5">
    <location>
        <begin position="5"/>
        <end position="243"/>
    </location>
</feature>
<evidence type="ECO:0000256" key="2">
    <source>
        <dbReference type="ARBA" id="ARBA00022723"/>
    </source>
</evidence>
<dbReference type="SFLD" id="SFLDG01386">
    <property type="entry name" value="main_SPASM_domain-containing"/>
    <property type="match status" value="1"/>
</dbReference>
<dbReference type="SFLD" id="SFLDG01072">
    <property type="entry name" value="dehydrogenase_like"/>
    <property type="match status" value="1"/>
</dbReference>
<dbReference type="InterPro" id="IPR013785">
    <property type="entry name" value="Aldolase_TIM"/>
</dbReference>
<dbReference type="Pfam" id="PF04055">
    <property type="entry name" value="Radical_SAM"/>
    <property type="match status" value="1"/>
</dbReference>
<evidence type="ECO:0000313" key="7">
    <source>
        <dbReference type="Proteomes" id="UP001432014"/>
    </source>
</evidence>
<dbReference type="Proteomes" id="UP001432014">
    <property type="component" value="Chromosome"/>
</dbReference>
<keyword evidence="2" id="KW-0479">Metal-binding</keyword>
<dbReference type="NCBIfam" id="TIGR04269">
    <property type="entry name" value="SAM_SPASM_FxsB"/>
    <property type="match status" value="1"/>
</dbReference>
<dbReference type="InterPro" id="IPR026337">
    <property type="entry name" value="AKG_HExxH"/>
</dbReference>
<keyword evidence="3" id="KW-0408">Iron</keyword>
<keyword evidence="4" id="KW-0411">Iron-sulfur</keyword>
<proteinExistence type="predicted"/>
<sequence length="803" mass="86012">MTRNLLPFTQFVVKVHSRCDLACDHCYVYEHADTSWRARPKTISDQVLAKAAERIGEHAAGHRLPVVRVVLHGGEPLLAGPERLRRTAEAIRAALPPGCALDLRIHTNGVLLDRRFCELFDELDVRVGISLDGDRAANDRHRRYADGRSSHPQVLRAVELLRTPGFRHLYAGLLCTIDIENDPAAVYHALAELAPPAVDFLLPHATWDTPPKLLPGGGPTPYAQWLLTVYDLWEAAGRPFAVRTFESVHRTSRGLSSLTEALGLDPADLVVLETDGTFEQADSLKTAYDGAPATGLDVHTHTLDEVARHPGMMDRQAGLAGLSATCRACPVVRSCGGGLYAHRYRSGSGFDNPSVYCGDLMSLINGIGERGAPAPAGALPLLPGQATEPAVPVLTDRQLGELAAGHGGADTVRALARAQLGITRGLLAAVWDATGLRTSAAWELLAELDAAAPSAVDTVLGHPYVRAWAARRLGGDAGAGPGTLAELAAAAAVRAGRGDRLTVTVRGGALHLPTLGRLALPDGDAEITGGPDGFTVRTAGQDPITVDGRQADGRWQPVRRIRLADGWTPALEDTDPQRDSHQWPVQPRLDEAELLSWTGALREAWELLGRDLPRYAEGVRAGLTVLTPLLPGPDGRDVSAAARQAFGAVGIARPATAPTLGLLIAHEFQHVKLGAVLDLWDLHDRADTRLYHAPWRPDPRPLEGLLQGTYAHLAVTEFWGTRTLAYDGLPGAAAGHARLQFAIWRTYTAQAVERLAESGSLTALGLRFAAGMRETVAPWLAVALPDEVERAADRAREEHAVSG</sequence>
<dbReference type="PANTHER" id="PTHR43273">
    <property type="entry name" value="ANAEROBIC SULFATASE-MATURATING ENZYME HOMOLOG ASLB-RELATED"/>
    <property type="match status" value="1"/>
</dbReference>
<reference evidence="6 7" key="1">
    <citation type="submission" date="2022-10" db="EMBL/GenBank/DDBJ databases">
        <title>The complete genomes of actinobacterial strains from the NBC collection.</title>
        <authorList>
            <person name="Joergensen T.S."/>
            <person name="Alvarez Arevalo M."/>
            <person name="Sterndorff E.B."/>
            <person name="Faurdal D."/>
            <person name="Vuksanovic O."/>
            <person name="Mourched A.-S."/>
            <person name="Charusanti P."/>
            <person name="Shaw S."/>
            <person name="Blin K."/>
            <person name="Weber T."/>
        </authorList>
    </citation>
    <scope>NUCLEOTIDE SEQUENCE [LARGE SCALE GENOMIC DNA]</scope>
    <source>
        <strain evidence="6 7">NBC_01247</strain>
    </source>
</reference>
<name>A0ABZ1W980_9ACTN</name>
<dbReference type="InterPro" id="IPR023867">
    <property type="entry name" value="Sulphatase_maturase_rSAM"/>
</dbReference>
<organism evidence="6 7">
    <name type="scientific">Kitasatospora herbaricolor</name>
    <dbReference type="NCBI Taxonomy" id="68217"/>
    <lineage>
        <taxon>Bacteria</taxon>
        <taxon>Bacillati</taxon>
        <taxon>Actinomycetota</taxon>
        <taxon>Actinomycetes</taxon>
        <taxon>Kitasatosporales</taxon>
        <taxon>Streptomycetaceae</taxon>
        <taxon>Kitasatospora</taxon>
    </lineage>
</organism>
<evidence type="ECO:0000256" key="3">
    <source>
        <dbReference type="ARBA" id="ARBA00023004"/>
    </source>
</evidence>
<dbReference type="EMBL" id="CP108482">
    <property type="protein sequence ID" value="WUS57304.1"/>
    <property type="molecule type" value="Genomic_DNA"/>
</dbReference>
<dbReference type="PROSITE" id="PS51918">
    <property type="entry name" value="RADICAL_SAM"/>
    <property type="match status" value="1"/>
</dbReference>
<dbReference type="InterPro" id="IPR007197">
    <property type="entry name" value="rSAM"/>
</dbReference>
<dbReference type="InterPro" id="IPR026335">
    <property type="entry name" value="rSAM_SPASM_FxsB"/>
</dbReference>
<dbReference type="Gene3D" id="3.20.20.70">
    <property type="entry name" value="Aldolase class I"/>
    <property type="match status" value="1"/>
</dbReference>
<protein>
    <submittedName>
        <fullName evidence="6">FxsB family radical SAM/SPASM domain protein</fullName>
    </submittedName>
</protein>
<dbReference type="PANTHER" id="PTHR43273:SF8">
    <property type="entry name" value="RADICAL SAM DOMAIN PROTEIN"/>
    <property type="match status" value="1"/>
</dbReference>
<evidence type="ECO:0000256" key="1">
    <source>
        <dbReference type="ARBA" id="ARBA00022691"/>
    </source>
</evidence>